<evidence type="ECO:0000256" key="12">
    <source>
        <dbReference type="SAM" id="MobiDB-lite"/>
    </source>
</evidence>
<evidence type="ECO:0000313" key="13">
    <source>
        <dbReference type="Ensembl" id="ENSPCLP00000018630.1"/>
    </source>
</evidence>
<dbReference type="InterPro" id="IPR036249">
    <property type="entry name" value="Thioredoxin-like_sf"/>
</dbReference>
<comment type="subcellular location">
    <subcellularLocation>
        <location evidence="1">Nucleus</location>
    </subcellularLocation>
</comment>
<reference evidence="13" key="2">
    <citation type="submission" date="2025-09" db="UniProtKB">
        <authorList>
            <consortium name="Ensembl"/>
        </authorList>
    </citation>
    <scope>IDENTIFICATION</scope>
</reference>
<evidence type="ECO:0000256" key="6">
    <source>
        <dbReference type="ARBA" id="ARBA00058660"/>
    </source>
</evidence>
<evidence type="ECO:0000313" key="14">
    <source>
        <dbReference type="Proteomes" id="UP000472261"/>
    </source>
</evidence>
<evidence type="ECO:0000256" key="8">
    <source>
        <dbReference type="ARBA" id="ARBA00074493"/>
    </source>
</evidence>
<protein>
    <recommendedName>
        <fullName evidence="8">Thioredoxin-like protein 4A</fullName>
    </recommendedName>
    <alternativeName>
        <fullName evidence="11">DIM1 protein homolog</fullName>
    </alternativeName>
    <alternativeName>
        <fullName evidence="9">Spliceosomal U5 snRNP-specific 15 kDa protein</fullName>
    </alternativeName>
    <alternativeName>
        <fullName evidence="10">Thioredoxin-like U5 snRNP protein U5-15kD</fullName>
    </alternativeName>
</protein>
<dbReference type="GO" id="GO:0000398">
    <property type="term" value="P:mRNA splicing, via spliceosome"/>
    <property type="evidence" value="ECO:0007669"/>
    <property type="project" value="InterPro"/>
</dbReference>
<evidence type="ECO:0000256" key="4">
    <source>
        <dbReference type="ARBA" id="ARBA00023187"/>
    </source>
</evidence>
<dbReference type="GO" id="GO:0005682">
    <property type="term" value="C:U5 snRNP"/>
    <property type="evidence" value="ECO:0007669"/>
    <property type="project" value="TreeGrafter"/>
</dbReference>
<keyword evidence="4" id="KW-0508">mRNA splicing</keyword>
<keyword evidence="14" id="KW-1185">Reference proteome</keyword>
<evidence type="ECO:0000256" key="9">
    <source>
        <dbReference type="ARBA" id="ARBA00078681"/>
    </source>
</evidence>
<feature type="region of interest" description="Disordered" evidence="12">
    <location>
        <begin position="259"/>
        <end position="278"/>
    </location>
</feature>
<evidence type="ECO:0000256" key="10">
    <source>
        <dbReference type="ARBA" id="ARBA00080167"/>
    </source>
</evidence>
<evidence type="ECO:0000256" key="11">
    <source>
        <dbReference type="ARBA" id="ARBA00081873"/>
    </source>
</evidence>
<dbReference type="Ensembl" id="ENSPCLT00000024854.1">
    <property type="protein sequence ID" value="ENSPCLP00000018630.1"/>
    <property type="gene ID" value="ENSPCLG00000015643.1"/>
</dbReference>
<evidence type="ECO:0000256" key="3">
    <source>
        <dbReference type="ARBA" id="ARBA00022664"/>
    </source>
</evidence>
<dbReference type="FunFam" id="3.40.30.10:FF:000004">
    <property type="entry name" value="Spliceosomal protein DIB1"/>
    <property type="match status" value="1"/>
</dbReference>
<comment type="similarity">
    <text evidence="2">Belongs to the DIM1 family.</text>
</comment>
<feature type="region of interest" description="Disordered" evidence="12">
    <location>
        <begin position="1"/>
        <end position="123"/>
    </location>
</feature>
<dbReference type="InterPro" id="IPR004123">
    <property type="entry name" value="Dim1"/>
</dbReference>
<accession>A0A669QFX1</accession>
<dbReference type="PANTHER" id="PTHR12052">
    <property type="entry name" value="THIOREDOXIN-LIKE PROTEN 4A, 4B"/>
    <property type="match status" value="1"/>
</dbReference>
<keyword evidence="5" id="KW-0539">Nucleus</keyword>
<organism evidence="13 14">
    <name type="scientific">Phasianus colchicus</name>
    <name type="common">Common pheasant</name>
    <dbReference type="NCBI Taxonomy" id="9054"/>
    <lineage>
        <taxon>Eukaryota</taxon>
        <taxon>Metazoa</taxon>
        <taxon>Chordata</taxon>
        <taxon>Craniata</taxon>
        <taxon>Vertebrata</taxon>
        <taxon>Euteleostomi</taxon>
        <taxon>Archelosauria</taxon>
        <taxon>Archosauria</taxon>
        <taxon>Dinosauria</taxon>
        <taxon>Saurischia</taxon>
        <taxon>Theropoda</taxon>
        <taxon>Coelurosauria</taxon>
        <taxon>Aves</taxon>
        <taxon>Neognathae</taxon>
        <taxon>Galloanserae</taxon>
        <taxon>Galliformes</taxon>
        <taxon>Phasianidae</taxon>
        <taxon>Phasianinae</taxon>
        <taxon>Phasianus</taxon>
    </lineage>
</organism>
<dbReference type="SUPFAM" id="SSF52833">
    <property type="entry name" value="Thioredoxin-like"/>
    <property type="match status" value="1"/>
</dbReference>
<dbReference type="AlphaFoldDB" id="A0A669QFX1"/>
<proteinExistence type="inferred from homology"/>
<dbReference type="CDD" id="cd02954">
    <property type="entry name" value="DIM1"/>
    <property type="match status" value="1"/>
</dbReference>
<reference evidence="13" key="1">
    <citation type="submission" date="2025-08" db="UniProtKB">
        <authorList>
            <consortium name="Ensembl"/>
        </authorList>
    </citation>
    <scope>IDENTIFICATION</scope>
</reference>
<dbReference type="Proteomes" id="UP000472261">
    <property type="component" value="Unplaced"/>
</dbReference>
<name>A0A669QFX1_PHACC</name>
<dbReference type="SMART" id="SM01410">
    <property type="entry name" value="DIM1"/>
    <property type="match status" value="1"/>
</dbReference>
<evidence type="ECO:0000256" key="7">
    <source>
        <dbReference type="ARBA" id="ARBA00065304"/>
    </source>
</evidence>
<dbReference type="GO" id="GO:0046540">
    <property type="term" value="C:U4/U6 x U5 tri-snRNP complex"/>
    <property type="evidence" value="ECO:0007669"/>
    <property type="project" value="InterPro"/>
</dbReference>
<evidence type="ECO:0000256" key="1">
    <source>
        <dbReference type="ARBA" id="ARBA00004123"/>
    </source>
</evidence>
<evidence type="ECO:0000256" key="2">
    <source>
        <dbReference type="ARBA" id="ARBA00008241"/>
    </source>
</evidence>
<sequence length="431" mass="47743">LWKYHPKYLPRGAQAPSFQPLRRLPPPPSPSPRLASPPHATDNTWITRWPPAARGHNAPAQAGTLGPRGNIHRSRPQRSGGPLSGREGASGTPSGRHLASAAGASAWPEPAGNSHGRRRSPPHPRCLQLFRRVLHGCSLRPTSPNACDCCGANSPAQPIHSIPSHSIPSHPILFHSISFHSILFQPSPAQPIPPQPIHSIPFHPSPFHSILFHSVLFYSSPFHSPPPLGRNRAPWRRSGGSRAEVAVARTVASLPLRLGRRSRGQVPPREGREERGGGLGAAAALPPAGMSYMLPHLHNGWQVDQAILSEEDRVVVIRFGHDWDPTCMKMDEVLYSIAEKVKNFAVIYLVDITEVPDFNKMYELYDPCTVMFFFRNKHIMIDLGTGNNNKINWAMEDKQEMIDIIETVYRGARKGRGLVVSPKDYSTKYRY</sequence>
<keyword evidence="3" id="KW-0507">mRNA processing</keyword>
<dbReference type="PANTHER" id="PTHR12052:SF5">
    <property type="entry name" value="THIOREDOXIN-LIKE PROTEIN 4A"/>
    <property type="match status" value="1"/>
</dbReference>
<evidence type="ECO:0000256" key="5">
    <source>
        <dbReference type="ARBA" id="ARBA00023242"/>
    </source>
</evidence>
<dbReference type="GO" id="GO:0005681">
    <property type="term" value="C:spliceosomal complex"/>
    <property type="evidence" value="ECO:0007669"/>
    <property type="project" value="TreeGrafter"/>
</dbReference>
<comment type="function">
    <text evidence="6">Plays a role in pre-mRNA splicing as component of the U5 snRNP and U4/U6-U5 tri-snRNP complexes that are involved in spliceosome assembly, and as component of the precatalytic spliceosome (spliceosome B complex).</text>
</comment>
<dbReference type="Gene3D" id="3.40.30.10">
    <property type="entry name" value="Glutaredoxin"/>
    <property type="match status" value="1"/>
</dbReference>
<dbReference type="Pfam" id="PF02966">
    <property type="entry name" value="DIM1"/>
    <property type="match status" value="1"/>
</dbReference>
<comment type="subunit">
    <text evidence="7">Component of the precatalytic spliceosome (spliceosome B complex). Component of the U5 snRNP complex. Component of the U4/U6-U5 tri-snRNP complex. The U4/U6-U5 tri-snRNP complex is a building block of the precatalytic spliceosome (spliceosome B complex). The U4/U6-U5 tri-snRNP complex is composed of the U4, U6 and U5 snRNAs and at least PRPF3, PRPF4, PRPF6, PRPF8, PRPF31, SNRNP200, TXNL4A, SNRNP40, SNRPB, SNRPD1, SNRPD2, SNRPD3, SNRPE, SNRPF, SNRPG, DDX23, CD2BP2, PPIH, SNU13, EFTUD2, SART1 and USP39, plus LSM2, LSM3, LSM4, LSM5, LSM6, LSM7 and LSM8. Directly interacts with CD2BP2. Interacts with HNRPF, HNRPH2, NEDD9 and PQBP1. Interacts with ERBB4.</text>
</comment>